<accession>A0A2M3ZX75</accession>
<reference evidence="1" key="1">
    <citation type="submission" date="2018-01" db="EMBL/GenBank/DDBJ databases">
        <title>An insight into the sialome of Amazonian anophelines.</title>
        <authorList>
            <person name="Ribeiro J.M."/>
            <person name="Scarpassa V."/>
            <person name="Calvo E."/>
        </authorList>
    </citation>
    <scope>NUCLEOTIDE SEQUENCE</scope>
    <source>
        <tissue evidence="1">Salivary glands</tissue>
    </source>
</reference>
<proteinExistence type="predicted"/>
<name>A0A2M3ZX75_9DIPT</name>
<protein>
    <submittedName>
        <fullName evidence="1">Putative secreted peptide</fullName>
    </submittedName>
</protein>
<dbReference type="EMBL" id="GGFM01012360">
    <property type="protein sequence ID" value="MBW33111.1"/>
    <property type="molecule type" value="Transcribed_RNA"/>
</dbReference>
<dbReference type="AlphaFoldDB" id="A0A2M3ZX75"/>
<evidence type="ECO:0000313" key="1">
    <source>
        <dbReference type="EMBL" id="MBW33111.1"/>
    </source>
</evidence>
<organism evidence="1">
    <name type="scientific">Anopheles braziliensis</name>
    <dbReference type="NCBI Taxonomy" id="58242"/>
    <lineage>
        <taxon>Eukaryota</taxon>
        <taxon>Metazoa</taxon>
        <taxon>Ecdysozoa</taxon>
        <taxon>Arthropoda</taxon>
        <taxon>Hexapoda</taxon>
        <taxon>Insecta</taxon>
        <taxon>Pterygota</taxon>
        <taxon>Neoptera</taxon>
        <taxon>Endopterygota</taxon>
        <taxon>Diptera</taxon>
        <taxon>Nematocera</taxon>
        <taxon>Culicoidea</taxon>
        <taxon>Culicidae</taxon>
        <taxon>Anophelinae</taxon>
        <taxon>Anopheles</taxon>
    </lineage>
</organism>
<sequence>MWPRSGTVVTSATTVCLSSRASAGSRCTGRIDGRATLLCMAASCVAWCSPESFALPGTYSWPRIIW</sequence>